<dbReference type="Proteomes" id="UP000245793">
    <property type="component" value="Unassembled WGS sequence"/>
</dbReference>
<comment type="pathway">
    <text evidence="1">Purine metabolism; ppGpp biosynthesis; ppGpp from GTP: step 1/2.</text>
</comment>
<gene>
    <name evidence="4" type="ORF">C7381_10639</name>
</gene>
<dbReference type="SUPFAM" id="SSF81301">
    <property type="entry name" value="Nucleotidyltransferase"/>
    <property type="match status" value="1"/>
</dbReference>
<evidence type="ECO:0000259" key="3">
    <source>
        <dbReference type="SMART" id="SM00954"/>
    </source>
</evidence>
<dbReference type="CDD" id="cd05399">
    <property type="entry name" value="NT_Rel-Spo_like"/>
    <property type="match status" value="1"/>
</dbReference>
<dbReference type="InterPro" id="IPR043519">
    <property type="entry name" value="NT_sf"/>
</dbReference>
<organism evidence="4 5">
    <name type="scientific">Ezakiella coagulans</name>
    <dbReference type="NCBI Taxonomy" id="46507"/>
    <lineage>
        <taxon>Bacteria</taxon>
        <taxon>Bacillati</taxon>
        <taxon>Bacillota</taxon>
        <taxon>Tissierellia</taxon>
        <taxon>Ezakiella</taxon>
    </lineage>
</organism>
<dbReference type="SMART" id="SM00954">
    <property type="entry name" value="RelA_SpoT"/>
    <property type="match status" value="1"/>
</dbReference>
<dbReference type="AlphaFoldDB" id="A0A2U1E2I6"/>
<accession>A0A2U1E2I6</accession>
<keyword evidence="5" id="KW-1185">Reference proteome</keyword>
<comment type="caution">
    <text evidence="4">The sequence shown here is derived from an EMBL/GenBank/DDBJ whole genome shotgun (WGS) entry which is preliminary data.</text>
</comment>
<dbReference type="EMBL" id="QEKV01000006">
    <property type="protein sequence ID" value="PVY94166.1"/>
    <property type="molecule type" value="Genomic_DNA"/>
</dbReference>
<evidence type="ECO:0000256" key="1">
    <source>
        <dbReference type="ARBA" id="ARBA00004976"/>
    </source>
</evidence>
<reference evidence="4 5" key="1">
    <citation type="submission" date="2018-04" db="EMBL/GenBank/DDBJ databases">
        <title>Genomic Encyclopedia of Type Strains, Phase IV (KMG-IV): sequencing the most valuable type-strain genomes for metagenomic binning, comparative biology and taxonomic classification.</title>
        <authorList>
            <person name="Goeker M."/>
        </authorList>
    </citation>
    <scope>NUCLEOTIDE SEQUENCE [LARGE SCALE GENOMIC DNA]</scope>
    <source>
        <strain evidence="4 5">DSM 20705</strain>
    </source>
</reference>
<sequence>MQLDIFEFVESTANLLSEKSAELKKIEEELDTFFSKTFFTKDHFIDVKTRVKAEDSLKEKILRNNLYLSYGNPEMLLRHLSDIIGVRIECRFIDDERKIFNEIANLFRVKSENGYYHSFLNDHIFLDMDEKQPTLQKNGFGIYKIDGKYINGNINYCFELQIKSLVNVFWGDIDHKILYKNFNYSLTERFIVDVMGSIKENLEMIDRELMLLYNHINDNANNSQDAIKSEVKVILSKNLHDIYYKKLRHDLGFTVDFRSSCDSIIDYLFMKTEGVEEVYMSEFLRLLKRMKFLESQTIDFQKHVKFPEKVLYTDPFTRKIGERLKEIIRKDFNWSLFFRILFDIEEGDSSEIISELLTFIRNKYYEVILVALANQEIGEKIKSDIINFIMDYISNDFVENSSINFVSEQNISDVHNKIIKAMGEVIDLWDLEEIKKSLIENFNA</sequence>
<feature type="coiled-coil region" evidence="2">
    <location>
        <begin position="9"/>
        <end position="36"/>
    </location>
</feature>
<dbReference type="Pfam" id="PF04607">
    <property type="entry name" value="RelA_SpoT"/>
    <property type="match status" value="1"/>
</dbReference>
<feature type="domain" description="RelA/SpoT" evidence="3">
    <location>
        <begin position="49"/>
        <end position="185"/>
    </location>
</feature>
<evidence type="ECO:0000313" key="4">
    <source>
        <dbReference type="EMBL" id="PVY94166.1"/>
    </source>
</evidence>
<dbReference type="InterPro" id="IPR007685">
    <property type="entry name" value="RelA_SpoT"/>
</dbReference>
<name>A0A2U1E2I6_9FIRM</name>
<dbReference type="Gene3D" id="3.30.460.10">
    <property type="entry name" value="Beta Polymerase, domain 2"/>
    <property type="match status" value="1"/>
</dbReference>
<dbReference type="UniPathway" id="UPA00908">
    <property type="reaction ID" value="UER00884"/>
</dbReference>
<proteinExistence type="predicted"/>
<dbReference type="GO" id="GO:0015970">
    <property type="term" value="P:guanosine tetraphosphate biosynthetic process"/>
    <property type="evidence" value="ECO:0007669"/>
    <property type="project" value="UniProtKB-UniPathway"/>
</dbReference>
<dbReference type="RefSeq" id="WP_116480236.1">
    <property type="nucleotide sequence ID" value="NZ_QEKV01000006.1"/>
</dbReference>
<protein>
    <submittedName>
        <fullName evidence="4">RelA/SpoT family protein</fullName>
    </submittedName>
</protein>
<dbReference type="PANTHER" id="PTHR41773">
    <property type="entry name" value="GTP PYROPHOSPHATASE-RELATED"/>
    <property type="match status" value="1"/>
</dbReference>
<dbReference type="PANTHER" id="PTHR41773:SF1">
    <property type="entry name" value="RELA_SPOT DOMAIN-CONTAINING PROTEIN"/>
    <property type="match status" value="1"/>
</dbReference>
<evidence type="ECO:0000313" key="5">
    <source>
        <dbReference type="Proteomes" id="UP000245793"/>
    </source>
</evidence>
<evidence type="ECO:0000256" key="2">
    <source>
        <dbReference type="SAM" id="Coils"/>
    </source>
</evidence>
<keyword evidence="2" id="KW-0175">Coiled coil</keyword>